<dbReference type="GO" id="GO:0097266">
    <property type="term" value="F:phenylacetyl-CoA 1,2-epoxidase activity"/>
    <property type="evidence" value="ECO:0007669"/>
    <property type="project" value="UniProtKB-EC"/>
</dbReference>
<reference evidence="1 2" key="1">
    <citation type="submission" date="2024-06" db="EMBL/GenBank/DDBJ databases">
        <title>Sorghum-associated microbial communities from plants grown in Nebraska, USA.</title>
        <authorList>
            <person name="Schachtman D."/>
        </authorList>
    </citation>
    <scope>NUCLEOTIDE SEQUENCE [LARGE SCALE GENOMIC DNA]</scope>
    <source>
        <strain evidence="1 2">1288</strain>
    </source>
</reference>
<gene>
    <name evidence="1" type="ORF">ABIC55_001538</name>
</gene>
<dbReference type="InterPro" id="IPR012347">
    <property type="entry name" value="Ferritin-like"/>
</dbReference>
<accession>A0ABV2K5U0</accession>
<dbReference type="InterPro" id="IPR007814">
    <property type="entry name" value="PaaA_PaaC"/>
</dbReference>
<dbReference type="SUPFAM" id="SSF47240">
    <property type="entry name" value="Ferritin-like"/>
    <property type="match status" value="1"/>
</dbReference>
<dbReference type="Pfam" id="PF05138">
    <property type="entry name" value="PaaA_PaaC"/>
    <property type="match status" value="1"/>
</dbReference>
<dbReference type="InterPro" id="IPR052703">
    <property type="entry name" value="Aromatic_CoA_ox/epox"/>
</dbReference>
<dbReference type="PIRSF" id="PIRSF037834">
    <property type="entry name" value="PA_CoA_Oase3"/>
    <property type="match status" value="1"/>
</dbReference>
<proteinExistence type="predicted"/>
<dbReference type="EC" id="1.14.13.149" evidence="1"/>
<organism evidence="1 2">
    <name type="scientific">Sporosarcina psychrophila</name>
    <name type="common">Bacillus psychrophilus</name>
    <dbReference type="NCBI Taxonomy" id="1476"/>
    <lineage>
        <taxon>Bacteria</taxon>
        <taxon>Bacillati</taxon>
        <taxon>Bacillota</taxon>
        <taxon>Bacilli</taxon>
        <taxon>Bacillales</taxon>
        <taxon>Caryophanaceae</taxon>
        <taxon>Sporosarcina</taxon>
    </lineage>
</organism>
<dbReference type="RefSeq" id="WP_354312689.1">
    <property type="nucleotide sequence ID" value="NZ_JBEPME010000001.1"/>
</dbReference>
<keyword evidence="1" id="KW-0560">Oxidoreductase</keyword>
<dbReference type="Proteomes" id="UP001549104">
    <property type="component" value="Unassembled WGS sequence"/>
</dbReference>
<dbReference type="PANTHER" id="PTHR30458">
    <property type="entry name" value="PHENYLACETIC ACID DEGRADATION PROTEIN PAA"/>
    <property type="match status" value="1"/>
</dbReference>
<evidence type="ECO:0000313" key="1">
    <source>
        <dbReference type="EMBL" id="MET3656454.1"/>
    </source>
</evidence>
<evidence type="ECO:0000313" key="2">
    <source>
        <dbReference type="Proteomes" id="UP001549104"/>
    </source>
</evidence>
<dbReference type="EMBL" id="JBEPME010000001">
    <property type="protein sequence ID" value="MET3656454.1"/>
    <property type="molecule type" value="Genomic_DNA"/>
</dbReference>
<dbReference type="PANTHER" id="PTHR30458:SF0">
    <property type="entry name" value="1,2-PHENYLACETYL-COA EPOXIDASE, SUBUNIT C"/>
    <property type="match status" value="1"/>
</dbReference>
<dbReference type="InterPro" id="IPR009078">
    <property type="entry name" value="Ferritin-like_SF"/>
</dbReference>
<protein>
    <submittedName>
        <fullName evidence="1">Ring-1,2-phenylacetyl-CoA epoxidase subunit PaaC</fullName>
        <ecNumber evidence="1">1.14.13.149</ecNumber>
    </submittedName>
</protein>
<sequence length="270" mass="30893">MSITDNGMSAEYKEAITSLLFQLADDDFLYAFRGSEWLGLAPHIEEDVASSSISQDSMGHAAMYYKLLEELGAGKADDLAHLRPADERKNSILTERVNGEGYYMETPNYDWAYQVVRSYFYIQAKKVKMDSLCESSYKPIAEVAIKVKMELYYHKLHWETWFKQLMNSTDVAKKKMNDAITLVLNDFGDVFSFGNQKQKIESSNLIDSEEEMKKQWQAIINPVFETLQMEVPLIPNHPVMNGRNGEHTKDLDEALGTLSEVYKLDPAAVW</sequence>
<name>A0ABV2K5U0_SPOPS</name>
<dbReference type="Gene3D" id="1.20.1260.10">
    <property type="match status" value="1"/>
</dbReference>
<dbReference type="NCBIfam" id="TIGR02158">
    <property type="entry name" value="PA_CoA_Oxy3"/>
    <property type="match status" value="1"/>
</dbReference>
<comment type="caution">
    <text evidence="1">The sequence shown here is derived from an EMBL/GenBank/DDBJ whole genome shotgun (WGS) entry which is preliminary data.</text>
</comment>
<keyword evidence="2" id="KW-1185">Reference proteome</keyword>
<dbReference type="InterPro" id="IPR011882">
    <property type="entry name" value="PaaC"/>
</dbReference>